<name>A0A401RWK8_CHIPU</name>
<dbReference type="AlphaFoldDB" id="A0A401RWK8"/>
<organism evidence="6 7">
    <name type="scientific">Chiloscyllium punctatum</name>
    <name type="common">Brownbanded bambooshark</name>
    <name type="synonym">Hemiscyllium punctatum</name>
    <dbReference type="NCBI Taxonomy" id="137246"/>
    <lineage>
        <taxon>Eukaryota</taxon>
        <taxon>Metazoa</taxon>
        <taxon>Chordata</taxon>
        <taxon>Craniata</taxon>
        <taxon>Vertebrata</taxon>
        <taxon>Chondrichthyes</taxon>
        <taxon>Elasmobranchii</taxon>
        <taxon>Galeomorphii</taxon>
        <taxon>Galeoidea</taxon>
        <taxon>Orectolobiformes</taxon>
        <taxon>Hemiscylliidae</taxon>
        <taxon>Chiloscyllium</taxon>
    </lineage>
</organism>
<dbReference type="PANTHER" id="PTHR14677:SF37">
    <property type="entry name" value="AN1-TYPE ZINC FINGER PROTEIN 1"/>
    <property type="match status" value="1"/>
</dbReference>
<dbReference type="GO" id="GO:0035617">
    <property type="term" value="P:stress granule disassembly"/>
    <property type="evidence" value="ECO:0007669"/>
    <property type="project" value="TreeGrafter"/>
</dbReference>
<dbReference type="Pfam" id="PF01428">
    <property type="entry name" value="zf-AN1"/>
    <property type="match status" value="2"/>
</dbReference>
<sequence>MAELEIGQQCEVQHCRQLDFLPFVCDGCSGIYCLEHRGKDAHDCSGVCLRKPVKSEGTSSYKCTYKSCKAKELLPVICSHCEKHFCLSHRHQSDHNCEKQELPISHLAVSRQVVKESLARDAVPVPLKKGRKGAKNDATAAKVALMKMKLHAVGDKSIPQSERLYFQVFLPKGSKEKSRSMFFCSKWSIGKMVDKAASLLNLRNDNNILTAKKLRLCHSESGNALPMGQTLELWLTNNDSPLINGGTIILEYLDNDCMKLENTNSYME</sequence>
<dbReference type="SUPFAM" id="SSF118310">
    <property type="entry name" value="AN1-like Zinc finger"/>
    <property type="match status" value="2"/>
</dbReference>
<dbReference type="Gene3D" id="4.10.1110.10">
    <property type="entry name" value="AN1-like Zinc finger"/>
    <property type="match status" value="2"/>
</dbReference>
<dbReference type="SMART" id="SM00154">
    <property type="entry name" value="ZnF_AN1"/>
    <property type="match status" value="2"/>
</dbReference>
<dbReference type="EMBL" id="BEZZ01000012">
    <property type="protein sequence ID" value="GCC22522.1"/>
    <property type="molecule type" value="Genomic_DNA"/>
</dbReference>
<dbReference type="InterPro" id="IPR057358">
    <property type="entry name" value="UBL_ZFAND1-like"/>
</dbReference>
<evidence type="ECO:0000313" key="6">
    <source>
        <dbReference type="EMBL" id="GCC22522.1"/>
    </source>
</evidence>
<dbReference type="OrthoDB" id="431929at2759"/>
<reference evidence="6 7" key="1">
    <citation type="journal article" date="2018" name="Nat. Ecol. Evol.">
        <title>Shark genomes provide insights into elasmobranch evolution and the origin of vertebrates.</title>
        <authorList>
            <person name="Hara Y"/>
            <person name="Yamaguchi K"/>
            <person name="Onimaru K"/>
            <person name="Kadota M"/>
            <person name="Koyanagi M"/>
            <person name="Keeley SD"/>
            <person name="Tatsumi K"/>
            <person name="Tanaka K"/>
            <person name="Motone F"/>
            <person name="Kageyama Y"/>
            <person name="Nozu R"/>
            <person name="Adachi N"/>
            <person name="Nishimura O"/>
            <person name="Nakagawa R"/>
            <person name="Tanegashima C"/>
            <person name="Kiyatake I"/>
            <person name="Matsumoto R"/>
            <person name="Murakumo K"/>
            <person name="Nishida K"/>
            <person name="Terakita A"/>
            <person name="Kuratani S"/>
            <person name="Sato K"/>
            <person name="Hyodo S Kuraku.S."/>
        </authorList>
    </citation>
    <scope>NUCLEOTIDE SEQUENCE [LARGE SCALE GENOMIC DNA]</scope>
</reference>
<dbReference type="PANTHER" id="PTHR14677">
    <property type="entry name" value="ARSENITE INDUCUBLE RNA ASSOCIATED PROTEIN AIP-1-RELATED"/>
    <property type="match status" value="1"/>
</dbReference>
<evidence type="ECO:0000256" key="1">
    <source>
        <dbReference type="ARBA" id="ARBA00022723"/>
    </source>
</evidence>
<keyword evidence="7" id="KW-1185">Reference proteome</keyword>
<dbReference type="GO" id="GO:0010494">
    <property type="term" value="C:cytoplasmic stress granule"/>
    <property type="evidence" value="ECO:0007669"/>
    <property type="project" value="TreeGrafter"/>
</dbReference>
<feature type="domain" description="AN1-type" evidence="5">
    <location>
        <begin position="57"/>
        <end position="105"/>
    </location>
</feature>
<dbReference type="GO" id="GO:0008270">
    <property type="term" value="F:zinc ion binding"/>
    <property type="evidence" value="ECO:0007669"/>
    <property type="project" value="UniProtKB-KW"/>
</dbReference>
<comment type="caution">
    <text evidence="6">The sequence shown here is derived from an EMBL/GenBank/DDBJ whole genome shotgun (WGS) entry which is preliminary data.</text>
</comment>
<proteinExistence type="predicted"/>
<keyword evidence="2 4" id="KW-0863">Zinc-finger</keyword>
<dbReference type="STRING" id="137246.A0A401RWK8"/>
<evidence type="ECO:0000256" key="2">
    <source>
        <dbReference type="ARBA" id="ARBA00022771"/>
    </source>
</evidence>
<dbReference type="Pfam" id="PF25327">
    <property type="entry name" value="UBL_ZFAND1"/>
    <property type="match status" value="1"/>
</dbReference>
<feature type="domain" description="AN1-type" evidence="5">
    <location>
        <begin position="4"/>
        <end position="52"/>
    </location>
</feature>
<dbReference type="OMA" id="RQYCLKH"/>
<dbReference type="InterPro" id="IPR035896">
    <property type="entry name" value="AN1-like_Znf"/>
</dbReference>
<protein>
    <recommendedName>
        <fullName evidence="5">AN1-type domain-containing protein</fullName>
    </recommendedName>
</protein>
<keyword evidence="3" id="KW-0862">Zinc</keyword>
<evidence type="ECO:0000259" key="5">
    <source>
        <dbReference type="PROSITE" id="PS51039"/>
    </source>
</evidence>
<dbReference type="PROSITE" id="PS51039">
    <property type="entry name" value="ZF_AN1"/>
    <property type="match status" value="2"/>
</dbReference>
<accession>A0A401RWK8</accession>
<evidence type="ECO:0000256" key="3">
    <source>
        <dbReference type="ARBA" id="ARBA00022833"/>
    </source>
</evidence>
<keyword evidence="1" id="KW-0479">Metal-binding</keyword>
<dbReference type="Proteomes" id="UP000287033">
    <property type="component" value="Unassembled WGS sequence"/>
</dbReference>
<evidence type="ECO:0000256" key="4">
    <source>
        <dbReference type="PROSITE-ProRule" id="PRU00449"/>
    </source>
</evidence>
<dbReference type="InterPro" id="IPR000058">
    <property type="entry name" value="Znf_AN1"/>
</dbReference>
<gene>
    <name evidence="6" type="ORF">chiPu_0000910</name>
</gene>
<evidence type="ECO:0000313" key="7">
    <source>
        <dbReference type="Proteomes" id="UP000287033"/>
    </source>
</evidence>